<dbReference type="Proteomes" id="UP001204562">
    <property type="component" value="Unassembled WGS sequence"/>
</dbReference>
<evidence type="ECO:0000256" key="1">
    <source>
        <dbReference type="ARBA" id="ARBA00004651"/>
    </source>
</evidence>
<comment type="caution">
    <text evidence="6">The sequence shown here is derived from an EMBL/GenBank/DDBJ whole genome shotgun (WGS) entry which is preliminary data.</text>
</comment>
<dbReference type="EMBL" id="JANFYS010000019">
    <property type="protein sequence ID" value="MCQ4770771.1"/>
    <property type="molecule type" value="Genomic_DNA"/>
</dbReference>
<dbReference type="SUPFAM" id="SSF144083">
    <property type="entry name" value="Magnesium transport protein CorA, transmembrane region"/>
    <property type="match status" value="1"/>
</dbReference>
<proteinExistence type="predicted"/>
<comment type="subcellular location">
    <subcellularLocation>
        <location evidence="1">Cell membrane</location>
        <topology evidence="1">Multi-pass membrane protein</topology>
    </subcellularLocation>
</comment>
<evidence type="ECO:0000256" key="5">
    <source>
        <dbReference type="SAM" id="Phobius"/>
    </source>
</evidence>
<name>A0AAW5JKQ1_9FIRM</name>
<dbReference type="Pfam" id="PF01544">
    <property type="entry name" value="CorA"/>
    <property type="match status" value="1"/>
</dbReference>
<reference evidence="6" key="1">
    <citation type="submission" date="2022-06" db="EMBL/GenBank/DDBJ databases">
        <title>Isolation of gut microbiota from human fecal samples.</title>
        <authorList>
            <person name="Pamer E.G."/>
            <person name="Barat B."/>
            <person name="Waligurski E."/>
            <person name="Medina S."/>
            <person name="Paddock L."/>
            <person name="Mostad J."/>
        </authorList>
    </citation>
    <scope>NUCLEOTIDE SEQUENCE</scope>
    <source>
        <strain evidence="6">DFI.9.91</strain>
    </source>
</reference>
<keyword evidence="3 5" id="KW-1133">Transmembrane helix</keyword>
<dbReference type="GO" id="GO:0015087">
    <property type="term" value="F:cobalt ion transmembrane transporter activity"/>
    <property type="evidence" value="ECO:0007669"/>
    <property type="project" value="TreeGrafter"/>
</dbReference>
<evidence type="ECO:0000256" key="3">
    <source>
        <dbReference type="ARBA" id="ARBA00022989"/>
    </source>
</evidence>
<evidence type="ECO:0000256" key="4">
    <source>
        <dbReference type="ARBA" id="ARBA00023136"/>
    </source>
</evidence>
<dbReference type="PANTHER" id="PTHR46494:SF1">
    <property type="entry name" value="CORA FAMILY METAL ION TRANSPORTER (EUROFUNG)"/>
    <property type="match status" value="1"/>
</dbReference>
<dbReference type="InterPro" id="IPR002523">
    <property type="entry name" value="MgTranspt_CorA/ZnTranspt_ZntB"/>
</dbReference>
<evidence type="ECO:0000313" key="6">
    <source>
        <dbReference type="EMBL" id="MCQ4770771.1"/>
    </source>
</evidence>
<protein>
    <submittedName>
        <fullName evidence="6">Uncharacterized protein</fullName>
    </submittedName>
</protein>
<sequence>MTEWIQYDIQLDDMVCELLEDENGHFCENELRMFRMVEKQSGRLRDEAARTLREYVLQVRELFQAEIDIRQNRIMKTLAIVTTIFLPLSLVAGWNGMNFVDMLRLRWRYGYPAVTRHTKRN</sequence>
<keyword evidence="4 5" id="KW-0472">Membrane</keyword>
<dbReference type="GO" id="GO:0015095">
    <property type="term" value="F:magnesium ion transmembrane transporter activity"/>
    <property type="evidence" value="ECO:0007669"/>
    <property type="project" value="TreeGrafter"/>
</dbReference>
<dbReference type="GO" id="GO:0000287">
    <property type="term" value="F:magnesium ion binding"/>
    <property type="evidence" value="ECO:0007669"/>
    <property type="project" value="TreeGrafter"/>
</dbReference>
<keyword evidence="2 5" id="KW-0812">Transmembrane</keyword>
<dbReference type="InterPro" id="IPR045863">
    <property type="entry name" value="CorA_TM1_TM2"/>
</dbReference>
<feature type="transmembrane region" description="Helical" evidence="5">
    <location>
        <begin position="78"/>
        <end position="97"/>
    </location>
</feature>
<gene>
    <name evidence="6" type="ORF">NE579_09875</name>
</gene>
<dbReference type="AlphaFoldDB" id="A0AAW5JKQ1"/>
<dbReference type="Gene3D" id="1.20.58.340">
    <property type="entry name" value="Magnesium transport protein CorA, transmembrane region"/>
    <property type="match status" value="1"/>
</dbReference>
<accession>A0AAW5JKQ1</accession>
<dbReference type="PANTHER" id="PTHR46494">
    <property type="entry name" value="CORA FAMILY METAL ION TRANSPORTER (EUROFUNG)"/>
    <property type="match status" value="1"/>
</dbReference>
<evidence type="ECO:0000313" key="7">
    <source>
        <dbReference type="Proteomes" id="UP001204562"/>
    </source>
</evidence>
<dbReference type="GO" id="GO:0050897">
    <property type="term" value="F:cobalt ion binding"/>
    <property type="evidence" value="ECO:0007669"/>
    <property type="project" value="TreeGrafter"/>
</dbReference>
<dbReference type="RefSeq" id="WP_256304126.1">
    <property type="nucleotide sequence ID" value="NZ_JANFYS010000019.1"/>
</dbReference>
<evidence type="ECO:0000256" key="2">
    <source>
        <dbReference type="ARBA" id="ARBA00022692"/>
    </source>
</evidence>
<dbReference type="GO" id="GO:0005886">
    <property type="term" value="C:plasma membrane"/>
    <property type="evidence" value="ECO:0007669"/>
    <property type="project" value="UniProtKB-SubCell"/>
</dbReference>
<organism evidence="6 7">
    <name type="scientific">Intestinimonas massiliensis</name>
    <name type="common">ex Afouda et al. 2020</name>
    <dbReference type="NCBI Taxonomy" id="1673721"/>
    <lineage>
        <taxon>Bacteria</taxon>
        <taxon>Bacillati</taxon>
        <taxon>Bacillota</taxon>
        <taxon>Clostridia</taxon>
        <taxon>Eubacteriales</taxon>
        <taxon>Intestinimonas</taxon>
    </lineage>
</organism>